<dbReference type="OrthoDB" id="241883at2157"/>
<evidence type="ECO:0000313" key="2">
    <source>
        <dbReference type="Proteomes" id="UP000296706"/>
    </source>
</evidence>
<evidence type="ECO:0000313" key="1">
    <source>
        <dbReference type="EMBL" id="QCC51489.1"/>
    </source>
</evidence>
<keyword evidence="2" id="KW-1185">Reference proteome</keyword>
<dbReference type="AlphaFoldDB" id="A0A4D6HBY7"/>
<dbReference type="EMBL" id="CP031310">
    <property type="protein sequence ID" value="QCC51489.1"/>
    <property type="molecule type" value="Genomic_DNA"/>
</dbReference>
<accession>A0A4D6HBY7</accession>
<dbReference type="InterPro" id="IPR046783">
    <property type="entry name" value="HTH_63"/>
</dbReference>
<dbReference type="KEGG" id="hsn:DV733_09655"/>
<proteinExistence type="predicted"/>
<gene>
    <name evidence="1" type="ORF">DV733_09655</name>
</gene>
<dbReference type="GeneID" id="39848130"/>
<dbReference type="RefSeq" id="WP_049994900.1">
    <property type="nucleotide sequence ID" value="NZ_CP031310.1"/>
</dbReference>
<dbReference type="Pfam" id="PF20575">
    <property type="entry name" value="HTH_63"/>
    <property type="match status" value="1"/>
</dbReference>
<dbReference type="Proteomes" id="UP000296706">
    <property type="component" value="Chromosome"/>
</dbReference>
<reference evidence="1 2" key="1">
    <citation type="journal article" date="2019" name="Nat. Commun.">
        <title>A new type of DNA phosphorothioation-based antiviral system in archaea.</title>
        <authorList>
            <person name="Xiong L."/>
            <person name="Liu S."/>
            <person name="Chen S."/>
            <person name="Xiao Y."/>
            <person name="Zhu B."/>
            <person name="Gao Y."/>
            <person name="Zhang Y."/>
            <person name="Chen B."/>
            <person name="Luo J."/>
            <person name="Deng Z."/>
            <person name="Chen X."/>
            <person name="Wang L."/>
            <person name="Chen S."/>
        </authorList>
    </citation>
    <scope>NUCLEOTIDE SEQUENCE [LARGE SCALE GENOMIC DNA]</scope>
    <source>
        <strain evidence="1 2">CBA1105</strain>
    </source>
</reference>
<organism evidence="1 2">
    <name type="scientific">Halapricum salinum</name>
    <dbReference type="NCBI Taxonomy" id="1457250"/>
    <lineage>
        <taxon>Archaea</taxon>
        <taxon>Methanobacteriati</taxon>
        <taxon>Methanobacteriota</taxon>
        <taxon>Stenosarchaea group</taxon>
        <taxon>Halobacteria</taxon>
        <taxon>Halobacteriales</taxon>
        <taxon>Haloarculaceae</taxon>
        <taxon>Halapricum</taxon>
    </lineage>
</organism>
<protein>
    <submittedName>
        <fullName evidence="1">Uncharacterized protein</fullName>
    </submittedName>
</protein>
<name>A0A4D6HBY7_9EURY</name>
<sequence>MSRISKRTSETIEPESSEGVTVQVWARRPVCGARASVIDRLGRLQSEGIIEEFEVQTWPEEVVLDDGDEPIPRLVEHLEEWASEQGVSLRPPFERRTVSPLIGESREVLTLPMLTLVVYADGLAGVYPCSDGDRTVTVEAFLDQCETKGEAVVDPGV</sequence>